<dbReference type="InParanoid" id="L2GU04"/>
<organism evidence="1 2">
    <name type="scientific">Vavraia culicis (isolate floridensis)</name>
    <name type="common">Microsporidian parasite</name>
    <dbReference type="NCBI Taxonomy" id="948595"/>
    <lineage>
        <taxon>Eukaryota</taxon>
        <taxon>Fungi</taxon>
        <taxon>Fungi incertae sedis</taxon>
        <taxon>Microsporidia</taxon>
        <taxon>Pleistophoridae</taxon>
        <taxon>Vavraia</taxon>
    </lineage>
</organism>
<name>L2GU04_VAVCU</name>
<dbReference type="EMBL" id="GL877439">
    <property type="protein sequence ID" value="ELA46580.1"/>
    <property type="molecule type" value="Genomic_DNA"/>
</dbReference>
<dbReference type="GeneID" id="19879779"/>
<accession>L2GU04</accession>
<proteinExistence type="predicted"/>
<reference evidence="2" key="1">
    <citation type="submission" date="2011-03" db="EMBL/GenBank/DDBJ databases">
        <title>The genome sequence of Vavraia culicis strain floridensis.</title>
        <authorList>
            <consortium name="The Broad Institute Genome Sequencing Platform"/>
            <person name="Cuomo C."/>
            <person name="Becnel J."/>
            <person name="Sanscrainte N."/>
            <person name="Young S.K."/>
            <person name="Zeng Q."/>
            <person name="Gargeya S."/>
            <person name="Fitzgerald M."/>
            <person name="Haas B."/>
            <person name="Abouelleil A."/>
            <person name="Alvarado L."/>
            <person name="Arachchi H.M."/>
            <person name="Berlin A."/>
            <person name="Chapman S.B."/>
            <person name="Gearin G."/>
            <person name="Goldberg J."/>
            <person name="Griggs A."/>
            <person name="Gujja S."/>
            <person name="Hansen M."/>
            <person name="Heiman D."/>
            <person name="Howarth C."/>
            <person name="Larimer J."/>
            <person name="Lui A."/>
            <person name="MacDonald P.J.P."/>
            <person name="McCowen C."/>
            <person name="Montmayeur A."/>
            <person name="Murphy C."/>
            <person name="Neiman D."/>
            <person name="Pearson M."/>
            <person name="Priest M."/>
            <person name="Roberts A."/>
            <person name="Saif S."/>
            <person name="Shea T."/>
            <person name="Sisk P."/>
            <person name="Stolte C."/>
            <person name="Sykes S."/>
            <person name="Wortman J."/>
            <person name="Nusbaum C."/>
            <person name="Birren B."/>
        </authorList>
    </citation>
    <scope>NUCLEOTIDE SEQUENCE [LARGE SCALE GENOMIC DNA]</scope>
    <source>
        <strain evidence="2">floridensis</strain>
    </source>
</reference>
<keyword evidence="2" id="KW-1185">Reference proteome</keyword>
<protein>
    <submittedName>
        <fullName evidence="1">Uncharacterized protein</fullName>
    </submittedName>
</protein>
<dbReference type="Proteomes" id="UP000011081">
    <property type="component" value="Unassembled WGS sequence"/>
</dbReference>
<dbReference type="AlphaFoldDB" id="L2GU04"/>
<evidence type="ECO:0000313" key="1">
    <source>
        <dbReference type="EMBL" id="ELA46580.1"/>
    </source>
</evidence>
<gene>
    <name evidence="1" type="ORF">VCUG_01910</name>
</gene>
<sequence length="273" mass="32157">MKFVLKRINKREIPMGMHFLACFFFFFGLHSTYGSSHHGQRQPNGGRVFRSSNGSDRITQHRVLVKKNYVLKAFVVVCVRFNELVRDSEKYWSAENFRILCEKLQHQLKHRCTEDVLKKIEAFHEEAQRLKYSMEQMRVSIGSNAMYWTQNEILQVLNGMLFINEGHSILSTTVDSSLDFSGDTTHLGDHYFKFMDEYAALARMLNQSREYLVKILPIEELLWKTIESAKISENLFYETSYAIKHAFEKNMQQFTTNKYTDKQRRTAKNTTTE</sequence>
<dbReference type="RefSeq" id="XP_008074926.1">
    <property type="nucleotide sequence ID" value="XM_008076735.1"/>
</dbReference>
<dbReference type="HOGENOM" id="CLU_1020135_0_0_1"/>
<dbReference type="VEuPathDB" id="MicrosporidiaDB:VCUG_01910"/>
<evidence type="ECO:0000313" key="2">
    <source>
        <dbReference type="Proteomes" id="UP000011081"/>
    </source>
</evidence>